<dbReference type="SUPFAM" id="SSF51338">
    <property type="entry name" value="Composite domain of metallo-dependent hydrolases"/>
    <property type="match status" value="1"/>
</dbReference>
<dbReference type="PANTHER" id="PTHR22642:SF2">
    <property type="entry name" value="PROTEIN LONG AFTER FAR-RED 3"/>
    <property type="match status" value="1"/>
</dbReference>
<dbReference type="AlphaFoldDB" id="H1XTP6"/>
<protein>
    <submittedName>
        <fullName evidence="3">Amidohydrolase 3</fullName>
    </submittedName>
</protein>
<dbReference type="PaxDb" id="880073-Calab_1907"/>
<dbReference type="eggNOG" id="COG1574">
    <property type="taxonomic scope" value="Bacteria"/>
</dbReference>
<dbReference type="STRING" id="880073.Cabys_667"/>
<dbReference type="Pfam" id="PF07969">
    <property type="entry name" value="Amidohydro_3"/>
    <property type="match status" value="1"/>
</dbReference>
<dbReference type="GO" id="GO:0016810">
    <property type="term" value="F:hydrolase activity, acting on carbon-nitrogen (but not peptide) bonds"/>
    <property type="evidence" value="ECO:0007669"/>
    <property type="project" value="InterPro"/>
</dbReference>
<accession>H1XTP6</accession>
<evidence type="ECO:0000313" key="3">
    <source>
        <dbReference type="EMBL" id="EHO41521.1"/>
    </source>
</evidence>
<dbReference type="RefSeq" id="WP_006928667.1">
    <property type="nucleotide sequence ID" value="NZ_CM001402.1"/>
</dbReference>
<evidence type="ECO:0000313" key="5">
    <source>
        <dbReference type="Proteomes" id="UP000183868"/>
    </source>
</evidence>
<name>H1XTP6_CALAY</name>
<dbReference type="Gene3D" id="2.30.40.10">
    <property type="entry name" value="Urease, subunit C, domain 1"/>
    <property type="match status" value="1"/>
</dbReference>
<sequence>MKTSLFYNARIFPSVHSHPFHWLIAQNGRVTVLGREKDEIPRLPIEARFDLQGRVVIPAFGDAHVHSLWAAKAFMEIDLSGAQSLAEALNILKESKTRYQPGQWVVGRGFNKNRWKDGVPARVLLDRIFPQNPVYLESQDCHSAWVNSLAFTNVGVKENTPDPPGGRFLREPEGAFSGLVLDRAMERFKNALPAPDEQQLLQALDRFVGQLLTNGITSIHTMEGAQAFSLWEKYFLRFGRKMRVVFYFPQEEMDELIKSGLYSGYGDPWLRIGGIKFFSDGSLGSQTAAMRQPYENQPDNMGLLLFNEDELLERVKRAESHRLATAIHAIGDRAVQLVLKVLQQTAALRKQHGLVSRIEHAQLVPPDLLPLFRQYGLAASMQPIHIADDVEIADRYWGERSRFAYPFRSLREINVPLAFGSDAPVAPADPLKGIFSAVFRKSRFQLSKPTWTVEEALDVRQAVQAFTEGVAQAADSSAFQGSLLTGKWADFIVLSDDIFNMPAERMLSVKVEKTILDGSIVHAV</sequence>
<reference evidence="3 4" key="1">
    <citation type="submission" date="2011-09" db="EMBL/GenBank/DDBJ databases">
        <title>The permanent draft genome of Caldithrix abyssi DSM 13497.</title>
        <authorList>
            <consortium name="US DOE Joint Genome Institute (JGI-PGF)"/>
            <person name="Lucas S."/>
            <person name="Han J."/>
            <person name="Lapidus A."/>
            <person name="Bruce D."/>
            <person name="Goodwin L."/>
            <person name="Pitluck S."/>
            <person name="Peters L."/>
            <person name="Kyrpides N."/>
            <person name="Mavromatis K."/>
            <person name="Ivanova N."/>
            <person name="Mikhailova N."/>
            <person name="Chertkov O."/>
            <person name="Detter J.C."/>
            <person name="Tapia R."/>
            <person name="Han C."/>
            <person name="Land M."/>
            <person name="Hauser L."/>
            <person name="Markowitz V."/>
            <person name="Cheng J.-F."/>
            <person name="Hugenholtz P."/>
            <person name="Woyke T."/>
            <person name="Wu D."/>
            <person name="Spring S."/>
            <person name="Brambilla E."/>
            <person name="Klenk H.-P."/>
            <person name="Eisen J.A."/>
        </authorList>
    </citation>
    <scope>NUCLEOTIDE SEQUENCE [LARGE SCALE GENOMIC DNA]</scope>
    <source>
        <strain evidence="3 4">DSM 13497</strain>
    </source>
</reference>
<reference evidence="2 5" key="2">
    <citation type="submission" date="2016-11" db="EMBL/GenBank/DDBJ databases">
        <title>Genomic analysis of Caldithrix abyssi and proposal of a novel bacterial phylum Caldithrichaeota.</title>
        <authorList>
            <person name="Kublanov I."/>
            <person name="Sigalova O."/>
            <person name="Gavrilov S."/>
            <person name="Lebedinsky A."/>
            <person name="Ivanova N."/>
            <person name="Daum C."/>
            <person name="Reddy T."/>
            <person name="Klenk H.P."/>
            <person name="Goker M."/>
            <person name="Reva O."/>
            <person name="Miroshnichenko M."/>
            <person name="Kyprides N."/>
            <person name="Woyke T."/>
            <person name="Gelfand M."/>
        </authorList>
    </citation>
    <scope>NUCLEOTIDE SEQUENCE [LARGE SCALE GENOMIC DNA]</scope>
    <source>
        <strain evidence="2 5">LF13</strain>
    </source>
</reference>
<evidence type="ECO:0000313" key="2">
    <source>
        <dbReference type="EMBL" id="APF17418.1"/>
    </source>
</evidence>
<dbReference type="EMBL" id="CM001402">
    <property type="protein sequence ID" value="EHO41521.1"/>
    <property type="molecule type" value="Genomic_DNA"/>
</dbReference>
<proteinExistence type="predicted"/>
<dbReference type="InParanoid" id="H1XTP6"/>
<dbReference type="EMBL" id="CP018099">
    <property type="protein sequence ID" value="APF17418.1"/>
    <property type="molecule type" value="Genomic_DNA"/>
</dbReference>
<dbReference type="Gene3D" id="3.20.20.140">
    <property type="entry name" value="Metal-dependent hydrolases"/>
    <property type="match status" value="1"/>
</dbReference>
<dbReference type="HOGENOM" id="CLU_009942_1_0_0"/>
<evidence type="ECO:0000259" key="1">
    <source>
        <dbReference type="Pfam" id="PF07969"/>
    </source>
</evidence>
<dbReference type="InterPro" id="IPR013108">
    <property type="entry name" value="Amidohydro_3"/>
</dbReference>
<dbReference type="InterPro" id="IPR011059">
    <property type="entry name" value="Metal-dep_hydrolase_composite"/>
</dbReference>
<dbReference type="CDD" id="cd01300">
    <property type="entry name" value="YtcJ_like"/>
    <property type="match status" value="1"/>
</dbReference>
<keyword evidence="4" id="KW-1185">Reference proteome</keyword>
<dbReference type="PANTHER" id="PTHR22642">
    <property type="entry name" value="IMIDAZOLONEPROPIONASE"/>
    <property type="match status" value="1"/>
</dbReference>
<organism evidence="3 4">
    <name type="scientific">Caldithrix abyssi DSM 13497</name>
    <dbReference type="NCBI Taxonomy" id="880073"/>
    <lineage>
        <taxon>Bacteria</taxon>
        <taxon>Pseudomonadati</taxon>
        <taxon>Calditrichota</taxon>
        <taxon>Calditrichia</taxon>
        <taxon>Calditrichales</taxon>
        <taxon>Calditrichaceae</taxon>
        <taxon>Caldithrix</taxon>
    </lineage>
</organism>
<dbReference type="Proteomes" id="UP000183868">
    <property type="component" value="Chromosome"/>
</dbReference>
<dbReference type="KEGG" id="caby:Cabys_667"/>
<dbReference type="Proteomes" id="UP000004671">
    <property type="component" value="Chromosome"/>
</dbReference>
<gene>
    <name evidence="2" type="ORF">Cabys_667</name>
    <name evidence="3" type="ORF">Calab_1907</name>
</gene>
<dbReference type="Gene3D" id="3.10.310.70">
    <property type="match status" value="1"/>
</dbReference>
<dbReference type="InterPro" id="IPR032466">
    <property type="entry name" value="Metal_Hydrolase"/>
</dbReference>
<keyword evidence="3" id="KW-0378">Hydrolase</keyword>
<dbReference type="SUPFAM" id="SSF51556">
    <property type="entry name" value="Metallo-dependent hydrolases"/>
    <property type="match status" value="1"/>
</dbReference>
<dbReference type="OrthoDB" id="9767366at2"/>
<evidence type="ECO:0000313" key="4">
    <source>
        <dbReference type="Proteomes" id="UP000004671"/>
    </source>
</evidence>
<dbReference type="InterPro" id="IPR033932">
    <property type="entry name" value="YtcJ-like"/>
</dbReference>
<feature type="domain" description="Amidohydrolase 3" evidence="1">
    <location>
        <begin position="49"/>
        <end position="522"/>
    </location>
</feature>